<sequence length="51" mass="5989">MFAFYINDICIITPHVYSYFVAALAVDCQLKQVKTGDIFRELLFCFLMNYV</sequence>
<evidence type="ECO:0000313" key="2">
    <source>
        <dbReference type="Proteomes" id="UP000017023"/>
    </source>
</evidence>
<dbReference type="EMBL" id="AWGW01000025">
    <property type="protein sequence ID" value="ERJ99764.1"/>
    <property type="molecule type" value="Genomic_DNA"/>
</dbReference>
<reference evidence="1 2" key="1">
    <citation type="submission" date="2013-08" db="EMBL/GenBank/DDBJ databases">
        <authorList>
            <person name="Durkin A.S."/>
            <person name="Haft D.R."/>
            <person name="McCorrison J."/>
            <person name="Torralba M."/>
            <person name="Gillis M."/>
            <person name="Haft D.H."/>
            <person name="Methe B."/>
            <person name="Sutton G."/>
            <person name="Nelson K.E."/>
        </authorList>
    </citation>
    <scope>NUCLEOTIDE SEQUENCE [LARGE SCALE GENOMIC DNA]</scope>
    <source>
        <strain evidence="1 2">F0493</strain>
    </source>
</reference>
<dbReference type="AlphaFoldDB" id="U2MDJ5"/>
<comment type="caution">
    <text evidence="1">The sequence shown here is derived from an EMBL/GenBank/DDBJ whole genome shotgun (WGS) entry which is preliminary data.</text>
</comment>
<dbReference type="Proteomes" id="UP000017023">
    <property type="component" value="Unassembled WGS sequence"/>
</dbReference>
<organism evidence="1 2">
    <name type="scientific">Segatella salivae F0493</name>
    <dbReference type="NCBI Taxonomy" id="1395125"/>
    <lineage>
        <taxon>Bacteria</taxon>
        <taxon>Pseudomonadati</taxon>
        <taxon>Bacteroidota</taxon>
        <taxon>Bacteroidia</taxon>
        <taxon>Bacteroidales</taxon>
        <taxon>Prevotellaceae</taxon>
        <taxon>Segatella</taxon>
    </lineage>
</organism>
<gene>
    <name evidence="1" type="ORF">HMPREF9145_1052</name>
</gene>
<evidence type="ECO:0000313" key="1">
    <source>
        <dbReference type="EMBL" id="ERJ99764.1"/>
    </source>
</evidence>
<protein>
    <submittedName>
        <fullName evidence="1">Uncharacterized protein</fullName>
    </submittedName>
</protein>
<dbReference type="PATRIC" id="fig|1395125.3.peg.1970"/>
<name>U2MDJ5_9BACT</name>
<accession>U2MDJ5</accession>
<proteinExistence type="predicted"/>